<gene>
    <name evidence="1" type="ORF">B7O98_00465</name>
</gene>
<proteinExistence type="predicted"/>
<reference evidence="1 2" key="1">
    <citation type="journal article" date="2018" name="Syst. Appl. Microbiol.">
        <title>A new symbiotic nanoarchaeote (Candidatus Nanoclepta minutus) and its host (Zestosphaera tikiterensis gen. nov., sp. nov.) from a New Zealand hot spring.</title>
        <authorList>
            <person name="St John E."/>
            <person name="Liu Y."/>
            <person name="Podar M."/>
            <person name="Stott M.B."/>
            <person name="Meneghin J."/>
            <person name="Chen Z."/>
            <person name="Lagutin K."/>
            <person name="Mitchell K."/>
            <person name="Reysenbach A.L."/>
        </authorList>
    </citation>
    <scope>NUCLEOTIDE SEQUENCE [LARGE SCALE GENOMIC DNA]</scope>
    <source>
        <strain evidence="1">NZ3</strain>
    </source>
</reference>
<accession>A0A2R7Y8R0</accession>
<evidence type="ECO:0000313" key="1">
    <source>
        <dbReference type="EMBL" id="PUA33928.1"/>
    </source>
</evidence>
<name>A0A2R7Y8R0_9CREN</name>
<organism evidence="1 2">
    <name type="scientific">Zestosphaera tikiterensis</name>
    <dbReference type="NCBI Taxonomy" id="1973259"/>
    <lineage>
        <taxon>Archaea</taxon>
        <taxon>Thermoproteota</taxon>
        <taxon>Thermoprotei</taxon>
        <taxon>Desulfurococcales</taxon>
        <taxon>Desulfurococcaceae</taxon>
        <taxon>Zestosphaera</taxon>
    </lineage>
</organism>
<evidence type="ECO:0000313" key="2">
    <source>
        <dbReference type="Proteomes" id="UP000244093"/>
    </source>
</evidence>
<comment type="caution">
    <text evidence="1">The sequence shown here is derived from an EMBL/GenBank/DDBJ whole genome shotgun (WGS) entry which is preliminary data.</text>
</comment>
<protein>
    <submittedName>
        <fullName evidence="1">Uncharacterized protein</fullName>
    </submittedName>
</protein>
<dbReference type="AlphaFoldDB" id="A0A2R7Y8R0"/>
<dbReference type="Proteomes" id="UP000244093">
    <property type="component" value="Unassembled WGS sequence"/>
</dbReference>
<dbReference type="EMBL" id="NBVN01000001">
    <property type="protein sequence ID" value="PUA33928.1"/>
    <property type="molecule type" value="Genomic_DNA"/>
</dbReference>
<sequence>MEVREDIVEISEDHSLSCPDKYYLHVMTIGVNGTVVDQETLEYEFPAGCVEKKALLVSIDLGNGTLVIAPMIKDLEMVKNAILMIRVLKSVNGSFVINDSMYRIPPYVMIGRVENVRIILKEDPEVGVWAGLEVEYVNGSKDSHGVFVGGFRIDKIVRIVREKTSKG</sequence>